<dbReference type="PROSITE" id="PS51109">
    <property type="entry name" value="G5"/>
    <property type="match status" value="1"/>
</dbReference>
<dbReference type="InterPro" id="IPR010618">
    <property type="entry name" value="RPF"/>
</dbReference>
<evidence type="ECO:0000256" key="1">
    <source>
        <dbReference type="ARBA" id="ARBA00010830"/>
    </source>
</evidence>
<reference evidence="6" key="4">
    <citation type="submission" date="2019-03" db="EMBL/GenBank/DDBJ databases">
        <authorList>
            <person name="Huang Y."/>
        </authorList>
    </citation>
    <scope>NUCLEOTIDE SEQUENCE</scope>
    <source>
        <strain evidence="6">JCM 16608</strain>
    </source>
</reference>
<dbReference type="Proteomes" id="UP000297025">
    <property type="component" value="Chromosome"/>
</dbReference>
<accession>A0A4P7UD11</accession>
<keyword evidence="8" id="KW-1185">Reference proteome</keyword>
<reference evidence="5" key="5">
    <citation type="submission" date="2024-05" db="EMBL/GenBank/DDBJ databases">
        <authorList>
            <person name="Sun Q."/>
            <person name="Sedlacek I."/>
        </authorList>
    </citation>
    <scope>NUCLEOTIDE SEQUENCE</scope>
    <source>
        <strain evidence="5">CCM 7403</strain>
    </source>
</reference>
<dbReference type="KEGG" id="ndp:E2C04_14575"/>
<dbReference type="InterPro" id="IPR007137">
    <property type="entry name" value="DUF348"/>
</dbReference>
<dbReference type="RefSeq" id="WP_135833138.1">
    <property type="nucleotide sequence ID" value="NZ_BMCK01000003.1"/>
</dbReference>
<dbReference type="Proteomes" id="UP000630594">
    <property type="component" value="Unassembled WGS sequence"/>
</dbReference>
<name>A0A4P7UD11_9ACTN</name>
<dbReference type="Gene3D" id="1.10.530.10">
    <property type="match status" value="1"/>
</dbReference>
<gene>
    <name evidence="6" type="ORF">E2C04_14575</name>
    <name evidence="5" type="ORF">GCM10007231_21480</name>
</gene>
<protein>
    <submittedName>
        <fullName evidence="6">Resuscitation-promoting factor</fullName>
    </submittedName>
</protein>
<dbReference type="InterPro" id="IPR023346">
    <property type="entry name" value="Lysozyme-like_dom_sf"/>
</dbReference>
<evidence type="ECO:0000256" key="3">
    <source>
        <dbReference type="ARBA" id="ARBA00022801"/>
    </source>
</evidence>
<reference evidence="5" key="2">
    <citation type="journal article" date="2014" name="Int. J. Syst. Evol. Microbiol.">
        <title>Complete genome of a new Firmicutes species belonging to the dominant human colonic microbiota ('Ruminococcus bicirculans') reveals two chromosomes and a selective capacity to utilize plant glucans.</title>
        <authorList>
            <consortium name="NISC Comparative Sequencing Program"/>
            <person name="Wegmann U."/>
            <person name="Louis P."/>
            <person name="Goesmann A."/>
            <person name="Henrissat B."/>
            <person name="Duncan S.H."/>
            <person name="Flint H.J."/>
        </authorList>
    </citation>
    <scope>NUCLEOTIDE SEQUENCE</scope>
    <source>
        <strain evidence="5">CCM 7403</strain>
    </source>
</reference>
<evidence type="ECO:0000313" key="6">
    <source>
        <dbReference type="EMBL" id="QCC78100.1"/>
    </source>
</evidence>
<dbReference type="SUPFAM" id="SSF53955">
    <property type="entry name" value="Lysozyme-like"/>
    <property type="match status" value="1"/>
</dbReference>
<sequence>MRIAPSIQSLLHSRKLLVALSAVIALAVAGTTLGYASLSKSVTLTLDGKSSEVSALGGTVEEVLASEGIEIGQYDEVAPSLDTEVSDGTAITVAFGRPLELNVDGKESTHWVTATSVDGALSQIGRRFVGAELSASRSSTIRRSGMSLEVVTPKEIRLAVGAGKTRKLDVAALTVGDVLSELGIKVGQHDEVTPRVGKKIKSGDKVTVTRIKIVRKSIDGEKISFDTVERSDASMMEGDETVVRAGKPGLRDVVYELRYENGKLVARKVVSADVTRKAVDAVVKVGTKKAAPVFTSGNTVWDALAQCESGGNWGTNTGNGYYGGLQFSAATWASVGGSGLPHQHSREEQIKRGKILQARAGWGQWPHCTAKLGLR</sequence>
<keyword evidence="2" id="KW-0732">Signal</keyword>
<comment type="similarity">
    <text evidence="1">Belongs to the transglycosylase family. Rpf subfamily.</text>
</comment>
<dbReference type="SMART" id="SM01208">
    <property type="entry name" value="G5"/>
    <property type="match status" value="1"/>
</dbReference>
<evidence type="ECO:0000256" key="2">
    <source>
        <dbReference type="ARBA" id="ARBA00022729"/>
    </source>
</evidence>
<feature type="domain" description="G5" evidence="4">
    <location>
        <begin position="208"/>
        <end position="289"/>
    </location>
</feature>
<proteinExistence type="inferred from homology"/>
<dbReference type="CDD" id="cd13925">
    <property type="entry name" value="RPF"/>
    <property type="match status" value="1"/>
</dbReference>
<dbReference type="EMBL" id="BMCK01000003">
    <property type="protein sequence ID" value="GGD22075.1"/>
    <property type="molecule type" value="Genomic_DNA"/>
</dbReference>
<dbReference type="InterPro" id="IPR011098">
    <property type="entry name" value="G5_dom"/>
</dbReference>
<dbReference type="Pfam" id="PF06737">
    <property type="entry name" value="Transglycosylas"/>
    <property type="match status" value="1"/>
</dbReference>
<organism evidence="6 7">
    <name type="scientific">Nocardioides daphniae</name>
    <dbReference type="NCBI Taxonomy" id="402297"/>
    <lineage>
        <taxon>Bacteria</taxon>
        <taxon>Bacillati</taxon>
        <taxon>Actinomycetota</taxon>
        <taxon>Actinomycetes</taxon>
        <taxon>Propionibacteriales</taxon>
        <taxon>Nocardioidaceae</taxon>
        <taxon>Nocardioides</taxon>
    </lineage>
</organism>
<evidence type="ECO:0000313" key="5">
    <source>
        <dbReference type="EMBL" id="GGD22075.1"/>
    </source>
</evidence>
<evidence type="ECO:0000313" key="7">
    <source>
        <dbReference type="Proteomes" id="UP000297025"/>
    </source>
</evidence>
<reference evidence="6 7" key="1">
    <citation type="journal article" date="2008" name="Int. J. Syst. Evol. Microbiol.">
        <title>Nocardioides daphniae sp. nov., isolated from Daphnia cucullata (Crustacea: Cladocera).</title>
        <authorList>
            <person name="Toth E.M."/>
            <person name="Keki Z."/>
            <person name="Homonnay Z.G."/>
            <person name="Borsodi A.K."/>
            <person name="Marialigeti K."/>
            <person name="Schumann P."/>
        </authorList>
    </citation>
    <scope>NUCLEOTIDE SEQUENCE [LARGE SCALE GENOMIC DNA]</scope>
    <source>
        <strain evidence="6 7">JCM 16608</strain>
    </source>
</reference>
<evidence type="ECO:0000259" key="4">
    <source>
        <dbReference type="PROSITE" id="PS51109"/>
    </source>
</evidence>
<dbReference type="AlphaFoldDB" id="A0A4P7UD11"/>
<keyword evidence="3" id="KW-0378">Hydrolase</keyword>
<reference evidence="8" key="3">
    <citation type="journal article" date="2019" name="Int. J. Syst. Evol. Microbiol.">
        <title>The Global Catalogue of Microorganisms (GCM) 10K type strain sequencing project: providing services to taxonomists for standard genome sequencing and annotation.</title>
        <authorList>
            <consortium name="The Broad Institute Genomics Platform"/>
            <consortium name="The Broad Institute Genome Sequencing Center for Infectious Disease"/>
            <person name="Wu L."/>
            <person name="Ma J."/>
        </authorList>
    </citation>
    <scope>NUCLEOTIDE SEQUENCE [LARGE SCALE GENOMIC DNA]</scope>
    <source>
        <strain evidence="8">CCM 7403</strain>
    </source>
</reference>
<dbReference type="GO" id="GO:0016787">
    <property type="term" value="F:hydrolase activity"/>
    <property type="evidence" value="ECO:0007669"/>
    <property type="project" value="UniProtKB-KW"/>
</dbReference>
<dbReference type="EMBL" id="CP038462">
    <property type="protein sequence ID" value="QCC78100.1"/>
    <property type="molecule type" value="Genomic_DNA"/>
</dbReference>
<evidence type="ECO:0000313" key="8">
    <source>
        <dbReference type="Proteomes" id="UP000630594"/>
    </source>
</evidence>
<dbReference type="Pfam" id="PF03990">
    <property type="entry name" value="DUF348"/>
    <property type="match status" value="3"/>
</dbReference>
<dbReference type="OrthoDB" id="1404170at2"/>
<dbReference type="Gene3D" id="2.20.230.10">
    <property type="entry name" value="Resuscitation-promoting factor rpfb"/>
    <property type="match status" value="1"/>
</dbReference>
<dbReference type="Pfam" id="PF07501">
    <property type="entry name" value="G5"/>
    <property type="match status" value="1"/>
</dbReference>